<accession>A0ABV4TAK7</accession>
<gene>
    <name evidence="3" type="ORF">AAGV28_01070</name>
</gene>
<reference evidence="3 4" key="1">
    <citation type="submission" date="2024-04" db="EMBL/GenBank/DDBJ databases">
        <title>New Clade of Flavobacterium.</title>
        <authorList>
            <person name="Matos L."/>
            <person name="Proenca D.N."/>
            <person name="Fransisco R.M."/>
            <person name="Chung A.P."/>
            <person name="Maccario L."/>
            <person name="Sorensen S.J."/>
            <person name="Morais P.V."/>
        </authorList>
    </citation>
    <scope>NUCLEOTIDE SEQUENCE [LARGE SCALE GENOMIC DNA]</scope>
    <source>
        <strain evidence="3 4">FZUC8N2.13</strain>
    </source>
</reference>
<dbReference type="PANTHER" id="PTHR12526">
    <property type="entry name" value="GLYCOSYLTRANSFERASE"/>
    <property type="match status" value="1"/>
</dbReference>
<dbReference type="GO" id="GO:0016757">
    <property type="term" value="F:glycosyltransferase activity"/>
    <property type="evidence" value="ECO:0007669"/>
    <property type="project" value="UniProtKB-KW"/>
</dbReference>
<dbReference type="EMBL" id="JBCFQL010000001">
    <property type="protein sequence ID" value="MFA9189947.1"/>
    <property type="molecule type" value="Genomic_DNA"/>
</dbReference>
<keyword evidence="3" id="KW-0328">Glycosyltransferase</keyword>
<comment type="caution">
    <text evidence="3">The sequence shown here is derived from an EMBL/GenBank/DDBJ whole genome shotgun (WGS) entry which is preliminary data.</text>
</comment>
<dbReference type="InterPro" id="IPR001296">
    <property type="entry name" value="Glyco_trans_1"/>
</dbReference>
<feature type="domain" description="Glycosyl transferase family 1" evidence="1">
    <location>
        <begin position="192"/>
        <end position="354"/>
    </location>
</feature>
<name>A0ABV4TAK7_9FLAO</name>
<evidence type="ECO:0000313" key="4">
    <source>
        <dbReference type="Proteomes" id="UP001574169"/>
    </source>
</evidence>
<evidence type="ECO:0000259" key="2">
    <source>
        <dbReference type="Pfam" id="PF13439"/>
    </source>
</evidence>
<protein>
    <submittedName>
        <fullName evidence="3">Glycosyltransferase family 4 protein</fullName>
        <ecNumber evidence="3">2.4.-.-</ecNumber>
    </submittedName>
</protein>
<keyword evidence="4" id="KW-1185">Reference proteome</keyword>
<organism evidence="3 4">
    <name type="scientific">Flavobacterium zubiriense</name>
    <dbReference type="NCBI Taxonomy" id="3138075"/>
    <lineage>
        <taxon>Bacteria</taxon>
        <taxon>Pseudomonadati</taxon>
        <taxon>Bacteroidota</taxon>
        <taxon>Flavobacteriia</taxon>
        <taxon>Flavobacteriales</taxon>
        <taxon>Flavobacteriaceae</taxon>
        <taxon>Flavobacterium</taxon>
    </lineage>
</organism>
<dbReference type="Pfam" id="PF00534">
    <property type="entry name" value="Glycos_transf_1"/>
    <property type="match status" value="1"/>
</dbReference>
<evidence type="ECO:0000259" key="1">
    <source>
        <dbReference type="Pfam" id="PF00534"/>
    </source>
</evidence>
<dbReference type="CDD" id="cd03820">
    <property type="entry name" value="GT4_AmsD-like"/>
    <property type="match status" value="1"/>
</dbReference>
<dbReference type="EC" id="2.4.-.-" evidence="3"/>
<keyword evidence="3" id="KW-0808">Transferase</keyword>
<dbReference type="Proteomes" id="UP001574169">
    <property type="component" value="Unassembled WGS sequence"/>
</dbReference>
<feature type="domain" description="Glycosyltransferase subfamily 4-like N-terminal" evidence="2">
    <location>
        <begin position="13"/>
        <end position="185"/>
    </location>
</feature>
<dbReference type="PANTHER" id="PTHR12526:SF630">
    <property type="entry name" value="GLYCOSYLTRANSFERASE"/>
    <property type="match status" value="1"/>
</dbReference>
<dbReference type="Pfam" id="PF13439">
    <property type="entry name" value="Glyco_transf_4"/>
    <property type="match status" value="1"/>
</dbReference>
<proteinExistence type="predicted"/>
<sequence length="378" mass="43077">MKIVYCTGALYNPGGAERVLINKANYLANQSGYEVFIITAAQLDKDYCYAIDVKVKLIDANIHQFFPKKIIPYVSKKRALPKIIKHYQSIIDTILPDIIIVNELGYDDEVIPRIRSRAKIIREFHSSHIAVNYMIKAKNGISKLKTKIVNQKSFKQFNKFDAVVLLTKKDSEYAHYATKVVVIPNMLLEVPQELNTLNKSKRVISVGRLDDLKNHKDQIRVWKQVASKTDWNLHIYGEGILKNELTAFIKELNLENRVFLEGASSSIMDEYLNSSIFLFTPKAEGFGMVLIEAMSAGLPCVSYDYPCGASEIIQDGKSGFLIEVGNIDQIAEKIKLLINNDDLRTEMAKQAKKRSLSFYPEHVMPKWEHLFKELIQGN</sequence>
<dbReference type="Gene3D" id="3.40.50.2000">
    <property type="entry name" value="Glycogen Phosphorylase B"/>
    <property type="match status" value="2"/>
</dbReference>
<dbReference type="SUPFAM" id="SSF53756">
    <property type="entry name" value="UDP-Glycosyltransferase/glycogen phosphorylase"/>
    <property type="match status" value="1"/>
</dbReference>
<evidence type="ECO:0000313" key="3">
    <source>
        <dbReference type="EMBL" id="MFA9189947.1"/>
    </source>
</evidence>
<dbReference type="InterPro" id="IPR028098">
    <property type="entry name" value="Glyco_trans_4-like_N"/>
</dbReference>
<dbReference type="RefSeq" id="WP_373404978.1">
    <property type="nucleotide sequence ID" value="NZ_JBCFQL010000001.1"/>
</dbReference>